<evidence type="ECO:0000313" key="2">
    <source>
        <dbReference type="Proteomes" id="UP001229952"/>
    </source>
</evidence>
<dbReference type="Proteomes" id="UP001229952">
    <property type="component" value="Chromosome"/>
</dbReference>
<dbReference type="EMBL" id="CP120992">
    <property type="protein sequence ID" value="WLQ41730.1"/>
    <property type="molecule type" value="Genomic_DNA"/>
</dbReference>
<reference evidence="1 2" key="1">
    <citation type="submission" date="2023-03" db="EMBL/GenBank/DDBJ databases">
        <title>Isolation and description of six Streptomyces strains from soil environments, able to metabolize different microbial glucans.</title>
        <authorList>
            <person name="Widen T."/>
            <person name="Larsbrink J."/>
        </authorList>
    </citation>
    <scope>NUCLEOTIDE SEQUENCE [LARGE SCALE GENOMIC DNA]</scope>
    <source>
        <strain evidence="1 2">Mut2</strain>
    </source>
</reference>
<organism evidence="1 2">
    <name type="scientific">Streptomyces laculatispora</name>
    <dbReference type="NCBI Taxonomy" id="887464"/>
    <lineage>
        <taxon>Bacteria</taxon>
        <taxon>Bacillati</taxon>
        <taxon>Actinomycetota</taxon>
        <taxon>Actinomycetes</taxon>
        <taxon>Kitasatosporales</taxon>
        <taxon>Streptomycetaceae</taxon>
        <taxon>Streptomyces</taxon>
    </lineage>
</organism>
<keyword evidence="2" id="KW-1185">Reference proteome</keyword>
<accession>A0ABY9I4G3</accession>
<evidence type="ECO:0008006" key="3">
    <source>
        <dbReference type="Google" id="ProtNLM"/>
    </source>
</evidence>
<gene>
    <name evidence="1" type="ORF">P8A22_18110</name>
</gene>
<dbReference type="RefSeq" id="WP_306088661.1">
    <property type="nucleotide sequence ID" value="NZ_CP120992.1"/>
</dbReference>
<proteinExistence type="predicted"/>
<name>A0ABY9I4G3_9ACTN</name>
<sequence length="112" mass="12472">MAVGWRPARPAAYIAAALARDRPAAPAPTADAELAADPATHQEWQRWLSSRQLDAPPRTDADRRHARLYAWDRWYEVAIHYDEDPDDALDLYGTRLCAYAVKRAALATGSPS</sequence>
<evidence type="ECO:0000313" key="1">
    <source>
        <dbReference type="EMBL" id="WLQ41730.1"/>
    </source>
</evidence>
<protein>
    <recommendedName>
        <fullName evidence="3">TipAS antibiotic-recognition domain-containing protein</fullName>
    </recommendedName>
</protein>